<dbReference type="Proteomes" id="UP000574390">
    <property type="component" value="Unassembled WGS sequence"/>
</dbReference>
<name>A0A7J6QCL6_PEROL</name>
<evidence type="ECO:0000256" key="1">
    <source>
        <dbReference type="SAM" id="SignalP"/>
    </source>
</evidence>
<protein>
    <submittedName>
        <fullName evidence="2">Uncharacterized protein</fullName>
    </submittedName>
</protein>
<feature type="chain" id="PRO_5029712672" evidence="1">
    <location>
        <begin position="29"/>
        <end position="310"/>
    </location>
</feature>
<dbReference type="EMBL" id="JABANM010030597">
    <property type="protein sequence ID" value="KAF4705972.1"/>
    <property type="molecule type" value="Genomic_DNA"/>
</dbReference>
<accession>A0A7J6QCL6</accession>
<evidence type="ECO:0000313" key="3">
    <source>
        <dbReference type="Proteomes" id="UP000574390"/>
    </source>
</evidence>
<dbReference type="AlphaFoldDB" id="A0A7J6QCL6"/>
<comment type="caution">
    <text evidence="2">The sequence shown here is derived from an EMBL/GenBank/DDBJ whole genome shotgun (WGS) entry which is preliminary data.</text>
</comment>
<evidence type="ECO:0000313" key="2">
    <source>
        <dbReference type="EMBL" id="KAF4705972.1"/>
    </source>
</evidence>
<proteinExistence type="predicted"/>
<organism evidence="2 3">
    <name type="scientific">Perkinsus olseni</name>
    <name type="common">Perkinsus atlanticus</name>
    <dbReference type="NCBI Taxonomy" id="32597"/>
    <lineage>
        <taxon>Eukaryota</taxon>
        <taxon>Sar</taxon>
        <taxon>Alveolata</taxon>
        <taxon>Perkinsozoa</taxon>
        <taxon>Perkinsea</taxon>
        <taxon>Perkinsida</taxon>
        <taxon>Perkinsidae</taxon>
        <taxon>Perkinsus</taxon>
    </lineage>
</organism>
<gene>
    <name evidence="2" type="ORF">FOZ62_028490</name>
</gene>
<reference evidence="2 3" key="1">
    <citation type="submission" date="2020-04" db="EMBL/GenBank/DDBJ databases">
        <title>Perkinsus olseni comparative genomics.</title>
        <authorList>
            <person name="Bogema D.R."/>
        </authorList>
    </citation>
    <scope>NUCLEOTIDE SEQUENCE [LARGE SCALE GENOMIC DNA]</scope>
    <source>
        <strain evidence="2">ATCC PRA-205</strain>
    </source>
</reference>
<keyword evidence="1" id="KW-0732">Signal</keyword>
<sequence length="310" mass="35147">MALLSSLLNNKFWCIVLVSCLLVYLTKAQEFRQQELLYGQLRDGEVEYIFFPSVLMPIRTLTDSMEHGLTTRIQLFFNHTRGRNHSETDLHVCEYVLHNARCDDDDGLVNEARILRIEGGVTQEYLAGVNRSEKCFDDVRLWKPYNVIEGEGAYVEAPEDIRKEVACLCIKGLQALKPSPDLWILNGNYTGSGAGRHLSLEFDGGFVRDAYLTVGEVGKERRTATYYPLCDGIISVILETNLPSESAATYLILKKYGREKPQQRHSFLSWIKGRGTAATSELLPLASQDHASPLCHVGHFNRKLQRDELY</sequence>
<feature type="non-terminal residue" evidence="2">
    <location>
        <position position="310"/>
    </location>
</feature>
<feature type="signal peptide" evidence="1">
    <location>
        <begin position="1"/>
        <end position="28"/>
    </location>
</feature>